<proteinExistence type="predicted"/>
<keyword evidence="1" id="KW-0812">Transmembrane</keyword>
<protein>
    <submittedName>
        <fullName evidence="2">Uncharacterized protein</fullName>
    </submittedName>
</protein>
<comment type="caution">
    <text evidence="2">The sequence shown here is derived from an EMBL/GenBank/DDBJ whole genome shotgun (WGS) entry which is preliminary data.</text>
</comment>
<keyword evidence="3" id="KW-1185">Reference proteome</keyword>
<accession>A0AAD5AFW3</accession>
<organism evidence="2 3">
    <name type="scientific">Silurus asotus</name>
    <name type="common">Amur catfish</name>
    <name type="synonym">Parasilurus asotus</name>
    <dbReference type="NCBI Taxonomy" id="30991"/>
    <lineage>
        <taxon>Eukaryota</taxon>
        <taxon>Metazoa</taxon>
        <taxon>Chordata</taxon>
        <taxon>Craniata</taxon>
        <taxon>Vertebrata</taxon>
        <taxon>Euteleostomi</taxon>
        <taxon>Actinopterygii</taxon>
        <taxon>Neopterygii</taxon>
        <taxon>Teleostei</taxon>
        <taxon>Ostariophysi</taxon>
        <taxon>Siluriformes</taxon>
        <taxon>Siluridae</taxon>
        <taxon>Silurus</taxon>
    </lineage>
</organism>
<evidence type="ECO:0000313" key="3">
    <source>
        <dbReference type="Proteomes" id="UP001205998"/>
    </source>
</evidence>
<reference evidence="2" key="1">
    <citation type="submission" date="2018-07" db="EMBL/GenBank/DDBJ databases">
        <title>Comparative genomics of catfishes provides insights into carnivory and benthic adaptation.</title>
        <authorList>
            <person name="Zhang Y."/>
            <person name="Wang D."/>
            <person name="Peng Z."/>
            <person name="Zheng S."/>
            <person name="Shao F."/>
            <person name="Tao W."/>
        </authorList>
    </citation>
    <scope>NUCLEOTIDE SEQUENCE</scope>
    <source>
        <strain evidence="2">Chongqing</strain>
    </source>
</reference>
<dbReference type="EMBL" id="MU554589">
    <property type="protein sequence ID" value="KAI5615738.1"/>
    <property type="molecule type" value="Genomic_DNA"/>
</dbReference>
<name>A0AAD5AFW3_SILAS</name>
<evidence type="ECO:0000313" key="2">
    <source>
        <dbReference type="EMBL" id="KAI5615738.1"/>
    </source>
</evidence>
<gene>
    <name evidence="2" type="ORF">C0J50_0419</name>
</gene>
<dbReference type="Proteomes" id="UP001205998">
    <property type="component" value="Unassembled WGS sequence"/>
</dbReference>
<dbReference type="AlphaFoldDB" id="A0AAD5AFW3"/>
<keyword evidence="1" id="KW-0472">Membrane</keyword>
<keyword evidence="1" id="KW-1133">Transmembrane helix</keyword>
<feature type="transmembrane region" description="Helical" evidence="1">
    <location>
        <begin position="141"/>
        <end position="162"/>
    </location>
</feature>
<sequence>MKLFTSPDYSVQLDSSTKVPTNKRLYAQVWSLLHGNVDLNIKVTSCYVHSKGLQPLERSVSLKQEPCLACYNNTRFSFLLDTLQDLPTNNWELRCNVTHCMKSTAVVSCAQPELVTENVQVVPSLVPSTPNQCVDFSLQSVLGIAFGGFLIGVLLIGALWFIKIRTDVADQPLLYIRPDRDLKPSYTVTSYTVTRYTVTRYTVTRYTVTRYSVTRYTVTRYSVTRYTVTRYSVTRYTVTRYIVTR</sequence>
<evidence type="ECO:0000256" key="1">
    <source>
        <dbReference type="SAM" id="Phobius"/>
    </source>
</evidence>